<accession>A0ABN0U6W6</accession>
<sequence length="365" mass="38255">MSELRVPRLNSNDTEYTLVEWLVATGEPVRPGDLVATVETSKATEDLACADAGVLRHLVAAGTECAVGQVIATVLPVGARVPDGPRPGTPGPEGEPLAGEPIVTEPARRVMAERGIDLAAVRALGRPVIRVADLDALTPPDPGRTEPLSPVQRAVAAVVSESHRSVPTGFVAIAVPVDDALRHARELSRTHRCLIGLPELVVAALGAVADRFPHCFGAYVEPGAVRRPDRIDVGVTIDVGQGLHVPVVRDVAAKPVAEVAKELMRHRLTALRGSFRPADLTGANVLLALHTDDDVTVAVPIVLPGTVCAVSLAGVQPVVRLDADGAPVTRSVVQLGVAYDHRVVNGAQAVELLRAVREVLLAPVR</sequence>
<proteinExistence type="inferred from homology"/>
<dbReference type="EMBL" id="BAAAGX010000010">
    <property type="protein sequence ID" value="GAA0240758.1"/>
    <property type="molecule type" value="Genomic_DNA"/>
</dbReference>
<dbReference type="SUPFAM" id="SSF52777">
    <property type="entry name" value="CoA-dependent acyltransferases"/>
    <property type="match status" value="1"/>
</dbReference>
<evidence type="ECO:0000259" key="8">
    <source>
        <dbReference type="Pfam" id="PF00198"/>
    </source>
</evidence>
<comment type="similarity">
    <text evidence="2 6">Belongs to the 2-oxoacid dehydrogenase family.</text>
</comment>
<dbReference type="Gene3D" id="3.30.559.10">
    <property type="entry name" value="Chloramphenicol acetyltransferase-like domain"/>
    <property type="match status" value="1"/>
</dbReference>
<feature type="domain" description="2-oxoacid dehydrogenase acyltransferase catalytic" evidence="8">
    <location>
        <begin position="144"/>
        <end position="363"/>
    </location>
</feature>
<dbReference type="InterPro" id="IPR003016">
    <property type="entry name" value="2-oxoA_DH_lipoyl-BS"/>
</dbReference>
<keyword evidence="5 6" id="KW-0012">Acyltransferase</keyword>
<keyword evidence="4 6" id="KW-0450">Lipoyl</keyword>
<feature type="region of interest" description="Disordered" evidence="7">
    <location>
        <begin position="79"/>
        <end position="100"/>
    </location>
</feature>
<organism evidence="10 11">
    <name type="scientific">Cryptosporangium japonicum</name>
    <dbReference type="NCBI Taxonomy" id="80872"/>
    <lineage>
        <taxon>Bacteria</taxon>
        <taxon>Bacillati</taxon>
        <taxon>Actinomycetota</taxon>
        <taxon>Actinomycetes</taxon>
        <taxon>Cryptosporangiales</taxon>
        <taxon>Cryptosporangiaceae</taxon>
        <taxon>Cryptosporangium</taxon>
    </lineage>
</organism>
<keyword evidence="11" id="KW-1185">Reference proteome</keyword>
<evidence type="ECO:0000256" key="5">
    <source>
        <dbReference type="ARBA" id="ARBA00023315"/>
    </source>
</evidence>
<feature type="domain" description="Lipoyl-binding" evidence="9">
    <location>
        <begin position="3"/>
        <end position="73"/>
    </location>
</feature>
<name>A0ABN0U6W6_9ACTN</name>
<evidence type="ECO:0000313" key="10">
    <source>
        <dbReference type="EMBL" id="GAA0240758.1"/>
    </source>
</evidence>
<dbReference type="InterPro" id="IPR001078">
    <property type="entry name" value="2-oxoacid_DH_actylTfrase"/>
</dbReference>
<keyword evidence="3 6" id="KW-0808">Transferase</keyword>
<dbReference type="InterPro" id="IPR050743">
    <property type="entry name" value="2-oxoacid_DH_E2_comp"/>
</dbReference>
<gene>
    <name evidence="10" type="ORF">GCM10009539_27620</name>
</gene>
<dbReference type="InterPro" id="IPR023213">
    <property type="entry name" value="CAT-like_dom_sf"/>
</dbReference>
<evidence type="ECO:0000259" key="9">
    <source>
        <dbReference type="Pfam" id="PF00364"/>
    </source>
</evidence>
<dbReference type="PROSITE" id="PS00189">
    <property type="entry name" value="LIPOYL"/>
    <property type="match status" value="1"/>
</dbReference>
<evidence type="ECO:0000256" key="7">
    <source>
        <dbReference type="SAM" id="MobiDB-lite"/>
    </source>
</evidence>
<evidence type="ECO:0000256" key="3">
    <source>
        <dbReference type="ARBA" id="ARBA00022679"/>
    </source>
</evidence>
<reference evidence="10 11" key="1">
    <citation type="journal article" date="2019" name="Int. J. Syst. Evol. Microbiol.">
        <title>The Global Catalogue of Microorganisms (GCM) 10K type strain sequencing project: providing services to taxonomists for standard genome sequencing and annotation.</title>
        <authorList>
            <consortium name="The Broad Institute Genomics Platform"/>
            <consortium name="The Broad Institute Genome Sequencing Center for Infectious Disease"/>
            <person name="Wu L."/>
            <person name="Ma J."/>
        </authorList>
    </citation>
    <scope>NUCLEOTIDE SEQUENCE [LARGE SCALE GENOMIC DNA]</scope>
    <source>
        <strain evidence="10 11">JCM 10425</strain>
    </source>
</reference>
<dbReference type="CDD" id="cd06849">
    <property type="entry name" value="lipoyl_domain"/>
    <property type="match status" value="1"/>
</dbReference>
<evidence type="ECO:0000256" key="1">
    <source>
        <dbReference type="ARBA" id="ARBA00001938"/>
    </source>
</evidence>
<dbReference type="RefSeq" id="WP_344649192.1">
    <property type="nucleotide sequence ID" value="NZ_BAAAGX010000010.1"/>
</dbReference>
<dbReference type="Pfam" id="PF00198">
    <property type="entry name" value="2-oxoacid_dh"/>
    <property type="match status" value="1"/>
</dbReference>
<dbReference type="Pfam" id="PF00364">
    <property type="entry name" value="Biotin_lipoyl"/>
    <property type="match status" value="1"/>
</dbReference>
<evidence type="ECO:0000313" key="11">
    <source>
        <dbReference type="Proteomes" id="UP001500967"/>
    </source>
</evidence>
<dbReference type="InterPro" id="IPR011053">
    <property type="entry name" value="Single_hybrid_motif"/>
</dbReference>
<dbReference type="Proteomes" id="UP001500967">
    <property type="component" value="Unassembled WGS sequence"/>
</dbReference>
<dbReference type="Gene3D" id="2.40.50.100">
    <property type="match status" value="1"/>
</dbReference>
<dbReference type="EC" id="2.3.1.-" evidence="6"/>
<protein>
    <recommendedName>
        <fullName evidence="6">Dihydrolipoamide acetyltransferase component of pyruvate dehydrogenase complex</fullName>
        <ecNumber evidence="6">2.3.1.-</ecNumber>
    </recommendedName>
</protein>
<comment type="cofactor">
    <cofactor evidence="1 6">
        <name>(R)-lipoate</name>
        <dbReference type="ChEBI" id="CHEBI:83088"/>
    </cofactor>
</comment>
<dbReference type="PANTHER" id="PTHR43178">
    <property type="entry name" value="DIHYDROLIPOAMIDE ACETYLTRANSFERASE COMPONENT OF PYRUVATE DEHYDROGENASE COMPLEX"/>
    <property type="match status" value="1"/>
</dbReference>
<dbReference type="SUPFAM" id="SSF51230">
    <property type="entry name" value="Single hybrid motif"/>
    <property type="match status" value="1"/>
</dbReference>
<evidence type="ECO:0000256" key="2">
    <source>
        <dbReference type="ARBA" id="ARBA00007317"/>
    </source>
</evidence>
<evidence type="ECO:0000256" key="6">
    <source>
        <dbReference type="RuleBase" id="RU003423"/>
    </source>
</evidence>
<comment type="caution">
    <text evidence="10">The sequence shown here is derived from an EMBL/GenBank/DDBJ whole genome shotgun (WGS) entry which is preliminary data.</text>
</comment>
<evidence type="ECO:0000256" key="4">
    <source>
        <dbReference type="ARBA" id="ARBA00022823"/>
    </source>
</evidence>
<dbReference type="PANTHER" id="PTHR43178:SF5">
    <property type="entry name" value="LIPOAMIDE ACYLTRANSFERASE COMPONENT OF BRANCHED-CHAIN ALPHA-KETO ACID DEHYDROGENASE COMPLEX, MITOCHONDRIAL"/>
    <property type="match status" value="1"/>
</dbReference>
<dbReference type="InterPro" id="IPR000089">
    <property type="entry name" value="Biotin_lipoyl"/>
</dbReference>